<evidence type="ECO:0000256" key="1">
    <source>
        <dbReference type="SAM" id="Phobius"/>
    </source>
</evidence>
<organism evidence="2 3">
    <name type="scientific">Geojedonia litorea</name>
    <dbReference type="NCBI Taxonomy" id="1268269"/>
    <lineage>
        <taxon>Bacteria</taxon>
        <taxon>Pseudomonadati</taxon>
        <taxon>Bacteroidota</taxon>
        <taxon>Flavobacteriia</taxon>
        <taxon>Flavobacteriales</taxon>
        <taxon>Flavobacteriaceae</taxon>
        <taxon>Geojedonia</taxon>
    </lineage>
</organism>
<dbReference type="RefSeq" id="WP_387960033.1">
    <property type="nucleotide sequence ID" value="NZ_JBHSGP010000004.1"/>
</dbReference>
<gene>
    <name evidence="2" type="ORF">ACFO5O_00925</name>
</gene>
<protein>
    <submittedName>
        <fullName evidence="2">DUF6090 family protein</fullName>
    </submittedName>
</protein>
<keyword evidence="3" id="KW-1185">Reference proteome</keyword>
<proteinExistence type="predicted"/>
<accession>A0ABV9N0A9</accession>
<feature type="transmembrane region" description="Helical" evidence="1">
    <location>
        <begin position="12"/>
        <end position="30"/>
    </location>
</feature>
<dbReference type="EMBL" id="JBHSGP010000004">
    <property type="protein sequence ID" value="MFC4720866.1"/>
    <property type="molecule type" value="Genomic_DNA"/>
</dbReference>
<dbReference type="InterPro" id="IPR045749">
    <property type="entry name" value="DUF6090"/>
</dbReference>
<evidence type="ECO:0000313" key="2">
    <source>
        <dbReference type="EMBL" id="MFC4720866.1"/>
    </source>
</evidence>
<dbReference type="Pfam" id="PF19578">
    <property type="entry name" value="DUF6090"/>
    <property type="match status" value="1"/>
</dbReference>
<keyword evidence="1" id="KW-0812">Transmembrane</keyword>
<keyword evidence="1" id="KW-0472">Membrane</keyword>
<dbReference type="Proteomes" id="UP001595953">
    <property type="component" value="Unassembled WGS sequence"/>
</dbReference>
<name>A0ABV9N0A9_9FLAO</name>
<sequence length="245" mass="28480">MGKGKTTRYFKYAVGEIILVVIGILIALGINNLNENRKENIQEQYLLKQIKKDILVDSSLIYRYASLTYGKTIQAKHLKKAVLAKRYDISIDTLALNSFFIGKLVLFDAYTPTFDELVSSGNLGVIKSENLKSAFKRYKNTNEGIKSFLYDESQKRKEAYNTHLHKYFEPQITTFLWESLDRGKINKDSLLNYKMDIKGFMDDPKTLDHINTMIGIDRELNWNYSQRRIKTIQQIIEIVSDEIQK</sequence>
<keyword evidence="1" id="KW-1133">Transmembrane helix</keyword>
<evidence type="ECO:0000313" key="3">
    <source>
        <dbReference type="Proteomes" id="UP001595953"/>
    </source>
</evidence>
<comment type="caution">
    <text evidence="2">The sequence shown here is derived from an EMBL/GenBank/DDBJ whole genome shotgun (WGS) entry which is preliminary data.</text>
</comment>
<reference evidence="3" key="1">
    <citation type="journal article" date="2019" name="Int. J. Syst. Evol. Microbiol.">
        <title>The Global Catalogue of Microorganisms (GCM) 10K type strain sequencing project: providing services to taxonomists for standard genome sequencing and annotation.</title>
        <authorList>
            <consortium name="The Broad Institute Genomics Platform"/>
            <consortium name="The Broad Institute Genome Sequencing Center for Infectious Disease"/>
            <person name="Wu L."/>
            <person name="Ma J."/>
        </authorList>
    </citation>
    <scope>NUCLEOTIDE SEQUENCE [LARGE SCALE GENOMIC DNA]</scope>
    <source>
        <strain evidence="3">CCUG 63682</strain>
    </source>
</reference>